<dbReference type="OrthoDB" id="74314at2759"/>
<gene>
    <name evidence="3" type="ORF">PHET_11637</name>
</gene>
<keyword evidence="4" id="KW-1185">Reference proteome</keyword>
<dbReference type="CDD" id="cd21885">
    <property type="entry name" value="SARAH_RASSF1-like"/>
    <property type="match status" value="1"/>
</dbReference>
<dbReference type="EMBL" id="LUCH01010153">
    <property type="protein sequence ID" value="KAF5395839.1"/>
    <property type="molecule type" value="Genomic_DNA"/>
</dbReference>
<feature type="non-terminal residue" evidence="3">
    <location>
        <position position="1"/>
    </location>
</feature>
<comment type="caution">
    <text evidence="3">The sequence shown here is derived from an EMBL/GenBank/DDBJ whole genome shotgun (WGS) entry which is preliminary data.</text>
</comment>
<dbReference type="Gene3D" id="1.20.5.110">
    <property type="match status" value="1"/>
</dbReference>
<evidence type="ECO:0000259" key="2">
    <source>
        <dbReference type="Pfam" id="PF16517"/>
    </source>
</evidence>
<name>A0A8J4T143_9TREM</name>
<dbReference type="AlphaFoldDB" id="A0A8J4T143"/>
<evidence type="ECO:0000313" key="4">
    <source>
        <dbReference type="Proteomes" id="UP000748531"/>
    </source>
</evidence>
<feature type="domain" description="SARAH" evidence="2">
    <location>
        <begin position="4"/>
        <end position="42"/>
    </location>
</feature>
<reference evidence="3" key="1">
    <citation type="submission" date="2019-05" db="EMBL/GenBank/DDBJ databases">
        <title>Annotation for the trematode Paragonimus heterotremus.</title>
        <authorList>
            <person name="Choi Y.-J."/>
        </authorList>
    </citation>
    <scope>NUCLEOTIDE SEQUENCE</scope>
    <source>
        <strain evidence="3">LC</strain>
    </source>
</reference>
<feature type="region of interest" description="Disordered" evidence="1">
    <location>
        <begin position="83"/>
        <end position="109"/>
    </location>
</feature>
<evidence type="ECO:0000313" key="3">
    <source>
        <dbReference type="EMBL" id="KAF5395839.1"/>
    </source>
</evidence>
<dbReference type="Proteomes" id="UP000748531">
    <property type="component" value="Unassembled WGS sequence"/>
</dbReference>
<dbReference type="InterPro" id="IPR011524">
    <property type="entry name" value="SARAH_dom"/>
</dbReference>
<dbReference type="Pfam" id="PF16517">
    <property type="entry name" value="Nore1-SARAH"/>
    <property type="match status" value="1"/>
</dbReference>
<organism evidence="3 4">
    <name type="scientific">Paragonimus heterotremus</name>
    <dbReference type="NCBI Taxonomy" id="100268"/>
    <lineage>
        <taxon>Eukaryota</taxon>
        <taxon>Metazoa</taxon>
        <taxon>Spiralia</taxon>
        <taxon>Lophotrochozoa</taxon>
        <taxon>Platyhelminthes</taxon>
        <taxon>Trematoda</taxon>
        <taxon>Digenea</taxon>
        <taxon>Plagiorchiida</taxon>
        <taxon>Troglotremata</taxon>
        <taxon>Troglotrematidae</taxon>
        <taxon>Paragonimus</taxon>
    </lineage>
</organism>
<sequence>WGDFTVAELSSFLRILDKEEAEYKNAIFYQYGLLKDQVEKRLLELEHDMRMNSRIIGPNYSRVSVPSHPHAFIPAVPVPPAHHFSPVHEGQQCDCSLGKPANQSPSASV</sequence>
<dbReference type="GO" id="GO:0007165">
    <property type="term" value="P:signal transduction"/>
    <property type="evidence" value="ECO:0007669"/>
    <property type="project" value="InterPro"/>
</dbReference>
<accession>A0A8J4T143</accession>
<protein>
    <recommendedName>
        <fullName evidence="2">SARAH domain-containing protein</fullName>
    </recommendedName>
</protein>
<proteinExistence type="predicted"/>
<evidence type="ECO:0000256" key="1">
    <source>
        <dbReference type="SAM" id="MobiDB-lite"/>
    </source>
</evidence>